<dbReference type="Gene3D" id="1.25.40.10">
    <property type="entry name" value="Tetratricopeptide repeat domain"/>
    <property type="match status" value="1"/>
</dbReference>
<dbReference type="InterPro" id="IPR011990">
    <property type="entry name" value="TPR-like_helical_dom_sf"/>
</dbReference>
<dbReference type="SUPFAM" id="SSF48452">
    <property type="entry name" value="TPR-like"/>
    <property type="match status" value="1"/>
</dbReference>
<reference evidence="3" key="1">
    <citation type="journal article" date="2021" name="Microorganisms">
        <title>Acidisoma silvae sp. nov. and Acidisomacellulosilytica sp. nov., Two Acidophilic Bacteria Isolated from Decaying Wood, Hydrolyzing Cellulose and Producing Poly-3-hydroxybutyrate.</title>
        <authorList>
            <person name="Mieszkin S."/>
            <person name="Pouder E."/>
            <person name="Uroz S."/>
            <person name="Simon-Colin C."/>
            <person name="Alain K."/>
        </authorList>
    </citation>
    <scope>NUCLEOTIDE SEQUENCE</scope>
    <source>
        <strain evidence="3">HW T2.11</strain>
    </source>
</reference>
<sequence>MIRAALDAVGQLPDSEIALADTALLLARLDQPDADWRRAQKHLSQLARDCIHLRDTSGSWAEEQAQALAAMLVSRYGYSGDYETYDDLQNLNLIAVTERRRGMPIGLGIIWLHCAEVAGWDCYGINFPSHFVLGLDGDDGQILLDIFADGRVLEPEDLEGMLARIGDGRRRQKAAPALTVRMTKREVLIRLQQNISYRREQSGDLAGALRAVEDMLRFAPSDINLWQQAAGIHQQMGQIAAAVRCMGHVVELIPPGADLTRARAVMRRLRSSLN</sequence>
<gene>
    <name evidence="3" type="ORF">ASILVAE211_13720</name>
</gene>
<comment type="caution">
    <text evidence="3">The sequence shown here is derived from an EMBL/GenBank/DDBJ whole genome shotgun (WGS) entry which is preliminary data.</text>
</comment>
<organism evidence="3 4">
    <name type="scientific">Acidisoma silvae</name>
    <dbReference type="NCBI Taxonomy" id="2802396"/>
    <lineage>
        <taxon>Bacteria</taxon>
        <taxon>Pseudomonadati</taxon>
        <taxon>Pseudomonadota</taxon>
        <taxon>Alphaproteobacteria</taxon>
        <taxon>Acetobacterales</taxon>
        <taxon>Acidocellaceae</taxon>
        <taxon>Acidisoma</taxon>
    </lineage>
</organism>
<feature type="domain" description="Protein SirB1 N-terminal" evidence="2">
    <location>
        <begin position="39"/>
        <end position="192"/>
    </location>
</feature>
<dbReference type="EMBL" id="JAESVB010000005">
    <property type="protein sequence ID" value="MCB8876245.1"/>
    <property type="molecule type" value="Genomic_DNA"/>
</dbReference>
<name>A0A963YTP9_9PROT</name>
<reference evidence="3" key="2">
    <citation type="submission" date="2021-01" db="EMBL/GenBank/DDBJ databases">
        <authorList>
            <person name="Mieszkin S."/>
            <person name="Pouder E."/>
            <person name="Alain K."/>
        </authorList>
    </citation>
    <scope>NUCLEOTIDE SEQUENCE</scope>
    <source>
        <strain evidence="3">HW T2.11</strain>
    </source>
</reference>
<dbReference type="Pfam" id="PF13371">
    <property type="entry name" value="TPR_9"/>
    <property type="match status" value="1"/>
</dbReference>
<dbReference type="RefSeq" id="WP_227321899.1">
    <property type="nucleotide sequence ID" value="NZ_JAESVB010000005.1"/>
</dbReference>
<dbReference type="Pfam" id="PF13369">
    <property type="entry name" value="Transglut_core2"/>
    <property type="match status" value="1"/>
</dbReference>
<dbReference type="PANTHER" id="PTHR31350">
    <property type="entry name" value="SI:DKEY-261L7.2"/>
    <property type="match status" value="1"/>
</dbReference>
<dbReference type="PANTHER" id="PTHR31350:SF21">
    <property type="entry name" value="F-BOX ONLY PROTEIN 21"/>
    <property type="match status" value="1"/>
</dbReference>
<dbReference type="Proteomes" id="UP000708298">
    <property type="component" value="Unassembled WGS sequence"/>
</dbReference>
<dbReference type="InterPro" id="IPR032698">
    <property type="entry name" value="SirB1_N"/>
</dbReference>
<evidence type="ECO:0000313" key="3">
    <source>
        <dbReference type="EMBL" id="MCB8876245.1"/>
    </source>
</evidence>
<evidence type="ECO:0000256" key="1">
    <source>
        <dbReference type="ARBA" id="ARBA00007100"/>
    </source>
</evidence>
<comment type="similarity">
    <text evidence="1">Belongs to the UPF0162 family.</text>
</comment>
<evidence type="ECO:0000313" key="4">
    <source>
        <dbReference type="Proteomes" id="UP000708298"/>
    </source>
</evidence>
<dbReference type="AlphaFoldDB" id="A0A963YTP9"/>
<keyword evidence="4" id="KW-1185">Reference proteome</keyword>
<accession>A0A963YTP9</accession>
<evidence type="ECO:0000259" key="2">
    <source>
        <dbReference type="Pfam" id="PF13369"/>
    </source>
</evidence>
<protein>
    <submittedName>
        <fullName evidence="3">Transglutaminase family protein</fullName>
    </submittedName>
</protein>
<proteinExistence type="inferred from homology"/>